<dbReference type="RefSeq" id="WP_044663820.1">
    <property type="nucleotide sequence ID" value="NZ_CDRZ01000008.1"/>
</dbReference>
<keyword evidence="7" id="KW-1185">Reference proteome</keyword>
<dbReference type="GO" id="GO:0019464">
    <property type="term" value="P:glycine decarboxylation via glycine cleavage system"/>
    <property type="evidence" value="ECO:0007669"/>
    <property type="project" value="UniProtKB-UniRule"/>
</dbReference>
<evidence type="ECO:0000256" key="3">
    <source>
        <dbReference type="HAMAP-Rule" id="MF_00272"/>
    </source>
</evidence>
<feature type="modified residue" description="N6-lipoyllysine" evidence="3 4">
    <location>
        <position position="65"/>
    </location>
</feature>
<dbReference type="CDD" id="cd06848">
    <property type="entry name" value="GCS_H"/>
    <property type="match status" value="1"/>
</dbReference>
<comment type="subunit">
    <text evidence="3">The glycine cleavage system is composed of four proteins: P, T, L and H.</text>
</comment>
<proteinExistence type="inferred from homology"/>
<dbReference type="GO" id="GO:0005829">
    <property type="term" value="C:cytosol"/>
    <property type="evidence" value="ECO:0007669"/>
    <property type="project" value="TreeGrafter"/>
</dbReference>
<name>A0A0B7MBK2_9FIRM</name>
<evidence type="ECO:0000313" key="7">
    <source>
        <dbReference type="Proteomes" id="UP000046155"/>
    </source>
</evidence>
<dbReference type="PANTHER" id="PTHR11715:SF3">
    <property type="entry name" value="GLYCINE CLEAVAGE SYSTEM H PROTEIN-RELATED"/>
    <property type="match status" value="1"/>
</dbReference>
<dbReference type="AlphaFoldDB" id="A0A0B7MBK2"/>
<reference evidence="7" key="1">
    <citation type="submission" date="2015-01" db="EMBL/GenBank/DDBJ databases">
        <authorList>
            <person name="Manzoor Shahid"/>
            <person name="Zubair Saima"/>
        </authorList>
    </citation>
    <scope>NUCLEOTIDE SEQUENCE [LARGE SCALE GENOMIC DNA]</scope>
    <source>
        <strain evidence="7">Sp3</strain>
    </source>
</reference>
<gene>
    <name evidence="3 6" type="primary">gcvH</name>
    <name evidence="6" type="ORF">SSCH_1050015</name>
</gene>
<dbReference type="InterPro" id="IPR017453">
    <property type="entry name" value="GCV_H_sub"/>
</dbReference>
<keyword evidence="2 3" id="KW-0450">Lipoyl</keyword>
<dbReference type="NCBIfam" id="NF002270">
    <property type="entry name" value="PRK01202.1"/>
    <property type="match status" value="1"/>
</dbReference>
<dbReference type="Proteomes" id="UP000046155">
    <property type="component" value="Unassembled WGS sequence"/>
</dbReference>
<comment type="similarity">
    <text evidence="1 3">Belongs to the GcvH family.</text>
</comment>
<evidence type="ECO:0000313" key="6">
    <source>
        <dbReference type="EMBL" id="CEO87445.1"/>
    </source>
</evidence>
<dbReference type="GO" id="GO:0009249">
    <property type="term" value="P:protein lipoylation"/>
    <property type="evidence" value="ECO:0007669"/>
    <property type="project" value="TreeGrafter"/>
</dbReference>
<dbReference type="HAMAP" id="MF_00272">
    <property type="entry name" value="GcvH"/>
    <property type="match status" value="1"/>
</dbReference>
<evidence type="ECO:0000259" key="5">
    <source>
        <dbReference type="PROSITE" id="PS50968"/>
    </source>
</evidence>
<comment type="function">
    <text evidence="3">The glycine cleavage system catalyzes the degradation of glycine. The H protein shuttles the methylamine group of glycine from the P protein to the T protein.</text>
</comment>
<dbReference type="SUPFAM" id="SSF51230">
    <property type="entry name" value="Single hybrid motif"/>
    <property type="match status" value="1"/>
</dbReference>
<comment type="cofactor">
    <cofactor evidence="3">
        <name>(R)-lipoate</name>
        <dbReference type="ChEBI" id="CHEBI:83088"/>
    </cofactor>
    <text evidence="3">Binds 1 lipoyl cofactor covalently.</text>
</comment>
<evidence type="ECO:0000256" key="2">
    <source>
        <dbReference type="ARBA" id="ARBA00022823"/>
    </source>
</evidence>
<protein>
    <recommendedName>
        <fullName evidence="3">Glycine cleavage system H protein</fullName>
    </recommendedName>
</protein>
<dbReference type="OrthoDB" id="9796712at2"/>
<feature type="domain" description="Lipoyl-binding" evidence="5">
    <location>
        <begin position="24"/>
        <end position="105"/>
    </location>
</feature>
<dbReference type="InterPro" id="IPR000089">
    <property type="entry name" value="Biotin_lipoyl"/>
</dbReference>
<evidence type="ECO:0000256" key="4">
    <source>
        <dbReference type="PIRSR" id="PIRSR617453-50"/>
    </source>
</evidence>
<dbReference type="NCBIfam" id="TIGR00527">
    <property type="entry name" value="gcvH"/>
    <property type="match status" value="1"/>
</dbReference>
<dbReference type="InterPro" id="IPR003016">
    <property type="entry name" value="2-oxoA_DH_lipoyl-BS"/>
</dbReference>
<dbReference type="InterPro" id="IPR002930">
    <property type="entry name" value="GCV_H"/>
</dbReference>
<evidence type="ECO:0000256" key="1">
    <source>
        <dbReference type="ARBA" id="ARBA00009249"/>
    </source>
</evidence>
<dbReference type="PANTHER" id="PTHR11715">
    <property type="entry name" value="GLYCINE CLEAVAGE SYSTEM H PROTEIN"/>
    <property type="match status" value="1"/>
</dbReference>
<dbReference type="EMBL" id="CDRZ01000008">
    <property type="protein sequence ID" value="CEO87445.1"/>
    <property type="molecule type" value="Genomic_DNA"/>
</dbReference>
<accession>A0A0B7MBK2</accession>
<dbReference type="Gene3D" id="2.40.50.100">
    <property type="match status" value="1"/>
</dbReference>
<dbReference type="PROSITE" id="PS00189">
    <property type="entry name" value="LIPOYL"/>
    <property type="match status" value="1"/>
</dbReference>
<dbReference type="GO" id="GO:0005960">
    <property type="term" value="C:glycine cleavage complex"/>
    <property type="evidence" value="ECO:0007669"/>
    <property type="project" value="InterPro"/>
</dbReference>
<dbReference type="PROSITE" id="PS50968">
    <property type="entry name" value="BIOTINYL_LIPOYL"/>
    <property type="match status" value="1"/>
</dbReference>
<organism evidence="6 7">
    <name type="scientific">Syntrophaceticus schinkii</name>
    <dbReference type="NCBI Taxonomy" id="499207"/>
    <lineage>
        <taxon>Bacteria</taxon>
        <taxon>Bacillati</taxon>
        <taxon>Bacillota</taxon>
        <taxon>Clostridia</taxon>
        <taxon>Thermoanaerobacterales</taxon>
        <taxon>Thermoanaerobacterales Family III. Incertae Sedis</taxon>
        <taxon>Syntrophaceticus</taxon>
    </lineage>
</organism>
<dbReference type="Pfam" id="PF01597">
    <property type="entry name" value="GCV_H"/>
    <property type="match status" value="1"/>
</dbReference>
<sequence length="129" mass="14331">MATEIKEGLYYSDEHEWVRVDGEKAYIGITDFAQHQLGDIVFVELPDLDSEFEAGESIGVIESVKAVSDMHTPVSGMVIAVNEGLEDAPESLNSDPYGEHIAVIKMSNNAELEKLMNSKEYADFCEKEE</sequence>
<dbReference type="InterPro" id="IPR011053">
    <property type="entry name" value="Single_hybrid_motif"/>
</dbReference>
<dbReference type="InterPro" id="IPR033753">
    <property type="entry name" value="GCV_H/Fam206"/>
</dbReference>